<keyword evidence="3" id="KW-1003">Cell membrane</keyword>
<evidence type="ECO:0000256" key="3">
    <source>
        <dbReference type="ARBA" id="ARBA00022475"/>
    </source>
</evidence>
<dbReference type="Proteomes" id="UP001165143">
    <property type="component" value="Unassembled WGS sequence"/>
</dbReference>
<comment type="subcellular location">
    <subcellularLocation>
        <location evidence="1">Cell membrane</location>
        <topology evidence="1">Multi-pass membrane protein</topology>
    </subcellularLocation>
</comment>
<sequence>MCTVLTAALTALLAPLGGRTLTWPFVLTTWALLAAVPHLPWLRAAAA</sequence>
<dbReference type="Gene3D" id="1.10.3430.10">
    <property type="entry name" value="Ammonium transporter AmtB like domains"/>
    <property type="match status" value="1"/>
</dbReference>
<keyword evidence="5" id="KW-1133">Transmembrane helix</keyword>
<keyword evidence="6" id="KW-0472">Membrane</keyword>
<comment type="similarity">
    <text evidence="2">Belongs to the urea transporter family.</text>
</comment>
<organism evidence="7 8">
    <name type="scientific">Kitasatospora phosalacinea</name>
    <dbReference type="NCBI Taxonomy" id="2065"/>
    <lineage>
        <taxon>Bacteria</taxon>
        <taxon>Bacillati</taxon>
        <taxon>Actinomycetota</taxon>
        <taxon>Actinomycetes</taxon>
        <taxon>Kitasatosporales</taxon>
        <taxon>Streptomycetaceae</taxon>
        <taxon>Kitasatospora</taxon>
    </lineage>
</organism>
<comment type="caution">
    <text evidence="7">The sequence shown here is derived from an EMBL/GenBank/DDBJ whole genome shotgun (WGS) entry which is preliminary data.</text>
</comment>
<evidence type="ECO:0000256" key="2">
    <source>
        <dbReference type="ARBA" id="ARBA00005914"/>
    </source>
</evidence>
<evidence type="ECO:0000256" key="5">
    <source>
        <dbReference type="ARBA" id="ARBA00022989"/>
    </source>
</evidence>
<accession>A0A9W6UMG9</accession>
<proteinExistence type="inferred from homology"/>
<reference evidence="7" key="1">
    <citation type="submission" date="2023-02" db="EMBL/GenBank/DDBJ databases">
        <title>Kitasatospora phosalacinea NBRC 14362.</title>
        <authorList>
            <person name="Ichikawa N."/>
            <person name="Sato H."/>
            <person name="Tonouchi N."/>
        </authorList>
    </citation>
    <scope>NUCLEOTIDE SEQUENCE</scope>
    <source>
        <strain evidence="7">NBRC 14362</strain>
    </source>
</reference>
<dbReference type="InterPro" id="IPR004937">
    <property type="entry name" value="Urea_transporter"/>
</dbReference>
<evidence type="ECO:0000313" key="7">
    <source>
        <dbReference type="EMBL" id="GLW53699.1"/>
    </source>
</evidence>
<evidence type="ECO:0000256" key="1">
    <source>
        <dbReference type="ARBA" id="ARBA00004651"/>
    </source>
</evidence>
<evidence type="ECO:0000256" key="4">
    <source>
        <dbReference type="ARBA" id="ARBA00022692"/>
    </source>
</evidence>
<dbReference type="EMBL" id="BSRX01000008">
    <property type="protein sequence ID" value="GLW53699.1"/>
    <property type="molecule type" value="Genomic_DNA"/>
</dbReference>
<evidence type="ECO:0000256" key="6">
    <source>
        <dbReference type="ARBA" id="ARBA00023136"/>
    </source>
</evidence>
<dbReference type="Pfam" id="PF03253">
    <property type="entry name" value="UT"/>
    <property type="match status" value="1"/>
</dbReference>
<keyword evidence="4" id="KW-0812">Transmembrane</keyword>
<protein>
    <submittedName>
        <fullName evidence="7">Uncharacterized protein</fullName>
    </submittedName>
</protein>
<gene>
    <name evidence="7" type="ORF">Kpho01_17100</name>
</gene>
<dbReference type="AlphaFoldDB" id="A0A9W6UMG9"/>
<dbReference type="GO" id="GO:0005886">
    <property type="term" value="C:plasma membrane"/>
    <property type="evidence" value="ECO:0007669"/>
    <property type="project" value="UniProtKB-SubCell"/>
</dbReference>
<dbReference type="InterPro" id="IPR029020">
    <property type="entry name" value="Ammonium/urea_transptr"/>
</dbReference>
<evidence type="ECO:0000313" key="8">
    <source>
        <dbReference type="Proteomes" id="UP001165143"/>
    </source>
</evidence>
<name>A0A9W6UMG9_9ACTN</name>
<dbReference type="GO" id="GO:0015204">
    <property type="term" value="F:urea transmembrane transporter activity"/>
    <property type="evidence" value="ECO:0007669"/>
    <property type="project" value="InterPro"/>
</dbReference>